<proteinExistence type="predicted"/>
<dbReference type="SMART" id="SM00256">
    <property type="entry name" value="FBOX"/>
    <property type="match status" value="1"/>
</dbReference>
<protein>
    <recommendedName>
        <fullName evidence="1">F-box domain-containing protein</fullName>
    </recommendedName>
</protein>
<sequence length="370" mass="41613">MELKSAKKNYEQAPTSYQRYDLLPDDALRLIFSKTSFVDQIRLKLVCKSWKKLLDGGDIRSASILPWIMSCRWRPVAGDEGLVEGLCKLYDPSHRKTYTLEDGITKRGSGSKERHKFVGAGILESKYGWVLFQKRTSLFLYCPFTGEVVDLPEIERPATLATFSSNPTSADCLFFAFRRDRMGDPAATEYSISLCRRGDQAWKTIEVLGIGLYFLQGVAYSNGAFYCLFQYGQLGAFNVATEQWDLIFNKKWQYSCYLLESDGQLFSVQRTTGYRISRFDFSSRNWVQGGSPAGHRAAFTCGREALFIPAVGDATQLAGTLNDFAAALGVEHYSFKTGKYLPLLDAYSKATFSLSLDMDSVWIQPLSSVV</sequence>
<accession>A0A9Q0J9R6</accession>
<dbReference type="InterPro" id="IPR036047">
    <property type="entry name" value="F-box-like_dom_sf"/>
</dbReference>
<comment type="caution">
    <text evidence="2">The sequence shown here is derived from an EMBL/GenBank/DDBJ whole genome shotgun (WGS) entry which is preliminary data.</text>
</comment>
<dbReference type="AlphaFoldDB" id="A0A9Q0J9R6"/>
<organism evidence="2 3">
    <name type="scientific">Turnera subulata</name>
    <dbReference type="NCBI Taxonomy" id="218843"/>
    <lineage>
        <taxon>Eukaryota</taxon>
        <taxon>Viridiplantae</taxon>
        <taxon>Streptophyta</taxon>
        <taxon>Embryophyta</taxon>
        <taxon>Tracheophyta</taxon>
        <taxon>Spermatophyta</taxon>
        <taxon>Magnoliopsida</taxon>
        <taxon>eudicotyledons</taxon>
        <taxon>Gunneridae</taxon>
        <taxon>Pentapetalae</taxon>
        <taxon>rosids</taxon>
        <taxon>fabids</taxon>
        <taxon>Malpighiales</taxon>
        <taxon>Passifloraceae</taxon>
        <taxon>Turnera</taxon>
    </lineage>
</organism>
<dbReference type="Pfam" id="PF00646">
    <property type="entry name" value="F-box"/>
    <property type="match status" value="1"/>
</dbReference>
<dbReference type="InterPro" id="IPR005174">
    <property type="entry name" value="KIB1-4_b-propeller"/>
</dbReference>
<gene>
    <name evidence="2" type="ORF">Tsubulata_042863</name>
</gene>
<keyword evidence="3" id="KW-1185">Reference proteome</keyword>
<reference evidence="2" key="1">
    <citation type="submission" date="2022-02" db="EMBL/GenBank/DDBJ databases">
        <authorList>
            <person name="Henning P.M."/>
            <person name="McCubbin A.G."/>
            <person name="Shore J.S."/>
        </authorList>
    </citation>
    <scope>NUCLEOTIDE SEQUENCE</scope>
    <source>
        <strain evidence="2">F60SS</strain>
        <tissue evidence="2">Leaves</tissue>
    </source>
</reference>
<dbReference type="CDD" id="cd09917">
    <property type="entry name" value="F-box_SF"/>
    <property type="match status" value="1"/>
</dbReference>
<dbReference type="OrthoDB" id="1863935at2759"/>
<evidence type="ECO:0000313" key="3">
    <source>
        <dbReference type="Proteomes" id="UP001141552"/>
    </source>
</evidence>
<dbReference type="Gene3D" id="1.20.1280.50">
    <property type="match status" value="1"/>
</dbReference>
<dbReference type="Proteomes" id="UP001141552">
    <property type="component" value="Unassembled WGS sequence"/>
</dbReference>
<dbReference type="PROSITE" id="PS50181">
    <property type="entry name" value="FBOX"/>
    <property type="match status" value="1"/>
</dbReference>
<reference evidence="2" key="2">
    <citation type="journal article" date="2023" name="Plants (Basel)">
        <title>Annotation of the Turnera subulata (Passifloraceae) Draft Genome Reveals the S-Locus Evolved after the Divergence of Turneroideae from Passifloroideae in a Stepwise Manner.</title>
        <authorList>
            <person name="Henning P.M."/>
            <person name="Roalson E.H."/>
            <person name="Mir W."/>
            <person name="McCubbin A.G."/>
            <person name="Shore J.S."/>
        </authorList>
    </citation>
    <scope>NUCLEOTIDE SEQUENCE</scope>
    <source>
        <strain evidence="2">F60SS</strain>
    </source>
</reference>
<dbReference type="PANTHER" id="PTHR33127:SF5">
    <property type="entry name" value="TRANSMEMBRANE PROTEIN"/>
    <property type="match status" value="1"/>
</dbReference>
<name>A0A9Q0J9R6_9ROSI</name>
<dbReference type="EMBL" id="JAKUCV010005055">
    <property type="protein sequence ID" value="KAJ4832875.1"/>
    <property type="molecule type" value="Genomic_DNA"/>
</dbReference>
<dbReference type="SUPFAM" id="SSF81383">
    <property type="entry name" value="F-box domain"/>
    <property type="match status" value="1"/>
</dbReference>
<evidence type="ECO:0000259" key="1">
    <source>
        <dbReference type="PROSITE" id="PS50181"/>
    </source>
</evidence>
<feature type="domain" description="F-box" evidence="1">
    <location>
        <begin position="17"/>
        <end position="64"/>
    </location>
</feature>
<dbReference type="InterPro" id="IPR001810">
    <property type="entry name" value="F-box_dom"/>
</dbReference>
<evidence type="ECO:0000313" key="2">
    <source>
        <dbReference type="EMBL" id="KAJ4832875.1"/>
    </source>
</evidence>
<dbReference type="PANTHER" id="PTHR33127">
    <property type="entry name" value="TRANSMEMBRANE PROTEIN"/>
    <property type="match status" value="1"/>
</dbReference>
<dbReference type="Pfam" id="PF03478">
    <property type="entry name" value="Beta-prop_KIB1-4"/>
    <property type="match status" value="1"/>
</dbReference>